<keyword evidence="1" id="KW-0812">Transmembrane</keyword>
<sequence>MSGPFRDDPEQDPRKEFWYRFRSAFAVVLSLVVLVGGGLFVADQVHGAYLSYKSTDDYLGDGDKPVLVRIPEDASVTAAGDILLDADVIKSMKAFRAAVRDASTDPTIQAGQYKLWTHMSAEKALAILSDPANIQHTRVTVTEGLTISEQAAVLAKGSSLPVSQFTKAIANTGKLGLPAWAKGNPEGFMFPDTYEVADKPTALGILQQQTRQFTKVTNTLNFTGQAGTIKRTPYEALTVASILEKEGKTAKDKKIIAGIIYNRLAKGMPLQSDATVLFANNATSKLTTTDAQRKKQSPYNTYLVKGLPPTPINNPGADSMSAAVAPAKTNDLYWVVIDPEKGTTAFAATITDHNKNVAKFQAWCQAHKGKC</sequence>
<dbReference type="GO" id="GO:0005886">
    <property type="term" value="C:plasma membrane"/>
    <property type="evidence" value="ECO:0007669"/>
    <property type="project" value="UniProtKB-SubCell"/>
</dbReference>
<dbReference type="AlphaFoldDB" id="A0A3Q9UPP1"/>
<dbReference type="RefSeq" id="WP_028702523.1">
    <property type="nucleotide sequence ID" value="NZ_CP025571.1"/>
</dbReference>
<dbReference type="HAMAP" id="MF_02065">
    <property type="entry name" value="MltG"/>
    <property type="match status" value="1"/>
</dbReference>
<name>A0A3Q9UPP1_9ACTN</name>
<dbReference type="Gene3D" id="3.30.1490.480">
    <property type="entry name" value="Endolytic murein transglycosylase"/>
    <property type="match status" value="1"/>
</dbReference>
<dbReference type="STRING" id="1122997.GCA_000425285_00760"/>
<dbReference type="GeneID" id="82885717"/>
<keyword evidence="3" id="KW-1185">Reference proteome</keyword>
<comment type="similarity">
    <text evidence="1">Belongs to the transglycosylase MltG family.</text>
</comment>
<comment type="catalytic activity">
    <reaction evidence="1">
        <text>a peptidoglycan chain = a peptidoglycan chain with N-acetyl-1,6-anhydromuramyl-[peptide] at the reducing end + a peptidoglycan chain with N-acetylglucosamine at the non-reducing end.</text>
        <dbReference type="EC" id="4.2.2.29"/>
    </reaction>
</comment>
<gene>
    <name evidence="2" type="primary">yceG</name>
    <name evidence="1" type="synonym">mltG</name>
    <name evidence="2" type="ORF">NCTC13652_00293</name>
</gene>
<accession>A0A3Q9UPP1</accession>
<dbReference type="EC" id="4.2.2.29" evidence="1"/>
<dbReference type="InterPro" id="IPR003770">
    <property type="entry name" value="MLTG-like"/>
</dbReference>
<keyword evidence="1" id="KW-1003">Cell membrane</keyword>
<dbReference type="GO" id="GO:0071555">
    <property type="term" value="P:cell wall organization"/>
    <property type="evidence" value="ECO:0007669"/>
    <property type="project" value="UniProtKB-KW"/>
</dbReference>
<dbReference type="Proteomes" id="UP000277858">
    <property type="component" value="Chromosome"/>
</dbReference>
<reference evidence="2 3" key="1">
    <citation type="submission" date="2018-12" db="EMBL/GenBank/DDBJ databases">
        <authorList>
            <consortium name="Pathogen Informatics"/>
        </authorList>
    </citation>
    <scope>NUCLEOTIDE SEQUENCE [LARGE SCALE GENOMIC DNA]</scope>
    <source>
        <strain evidence="2 3">NCTC13652</strain>
    </source>
</reference>
<comment type="function">
    <text evidence="1">Functions as a peptidoglycan terminase that cleaves nascent peptidoglycan strands endolytically to terminate their elongation.</text>
</comment>
<dbReference type="NCBIfam" id="TIGR00247">
    <property type="entry name" value="endolytic transglycosylase MltG"/>
    <property type="match status" value="1"/>
</dbReference>
<evidence type="ECO:0000313" key="2">
    <source>
        <dbReference type="EMBL" id="VEI02127.1"/>
    </source>
</evidence>
<proteinExistence type="inferred from homology"/>
<dbReference type="GO" id="GO:0009252">
    <property type="term" value="P:peptidoglycan biosynthetic process"/>
    <property type="evidence" value="ECO:0007669"/>
    <property type="project" value="UniProtKB-UniRule"/>
</dbReference>
<evidence type="ECO:0000313" key="3">
    <source>
        <dbReference type="Proteomes" id="UP000277858"/>
    </source>
</evidence>
<dbReference type="GO" id="GO:0008932">
    <property type="term" value="F:lytic endotransglycosylase activity"/>
    <property type="evidence" value="ECO:0007669"/>
    <property type="project" value="UniProtKB-UniRule"/>
</dbReference>
<comment type="subcellular location">
    <subcellularLocation>
        <location evidence="1">Cell membrane</location>
        <topology evidence="1">Single-pass membrane protein</topology>
    </subcellularLocation>
</comment>
<dbReference type="CDD" id="cd08010">
    <property type="entry name" value="MltG_like"/>
    <property type="match status" value="1"/>
</dbReference>
<feature type="site" description="Important for catalytic activity" evidence="1">
    <location>
        <position position="246"/>
    </location>
</feature>
<dbReference type="Pfam" id="PF02618">
    <property type="entry name" value="YceG"/>
    <property type="match status" value="1"/>
</dbReference>
<keyword evidence="1 2" id="KW-0456">Lyase</keyword>
<protein>
    <recommendedName>
        <fullName evidence="1">Endolytic murein transglycosylase</fullName>
        <ecNumber evidence="1">4.2.2.29</ecNumber>
    </recommendedName>
    <alternativeName>
        <fullName evidence="1">Peptidoglycan lytic transglycosylase</fullName>
    </alternativeName>
    <alternativeName>
        <fullName evidence="1">Peptidoglycan polymerization terminase</fullName>
    </alternativeName>
</protein>
<keyword evidence="1" id="KW-1133">Transmembrane helix</keyword>
<keyword evidence="1" id="KW-0961">Cell wall biogenesis/degradation</keyword>
<dbReference type="PANTHER" id="PTHR30518:SF2">
    <property type="entry name" value="ENDOLYTIC MUREIN TRANSGLYCOSYLASE"/>
    <property type="match status" value="1"/>
</dbReference>
<keyword evidence="1" id="KW-0472">Membrane</keyword>
<dbReference type="EMBL" id="LR134473">
    <property type="protein sequence ID" value="VEI02127.1"/>
    <property type="molecule type" value="Genomic_DNA"/>
</dbReference>
<feature type="transmembrane region" description="Helical" evidence="1">
    <location>
        <begin position="21"/>
        <end position="42"/>
    </location>
</feature>
<evidence type="ECO:0000256" key="1">
    <source>
        <dbReference type="HAMAP-Rule" id="MF_02065"/>
    </source>
</evidence>
<dbReference type="OrthoDB" id="9814591at2"/>
<organism evidence="2 3">
    <name type="scientific">Acidipropionibacterium jensenii</name>
    <dbReference type="NCBI Taxonomy" id="1749"/>
    <lineage>
        <taxon>Bacteria</taxon>
        <taxon>Bacillati</taxon>
        <taxon>Actinomycetota</taxon>
        <taxon>Actinomycetes</taxon>
        <taxon>Propionibacteriales</taxon>
        <taxon>Propionibacteriaceae</taxon>
        <taxon>Acidipropionibacterium</taxon>
    </lineage>
</organism>
<dbReference type="PANTHER" id="PTHR30518">
    <property type="entry name" value="ENDOLYTIC MUREIN TRANSGLYCOSYLASE"/>
    <property type="match status" value="1"/>
</dbReference>